<dbReference type="RefSeq" id="XP_033807079.1">
    <property type="nucleotide sequence ID" value="XM_033951188.1"/>
</dbReference>
<protein>
    <submittedName>
        <fullName evidence="8">E3 ubiquitin-protein ligase TM129 isoform X4</fullName>
    </submittedName>
</protein>
<dbReference type="Pfam" id="PF10272">
    <property type="entry name" value="Tmpp129"/>
    <property type="match status" value="1"/>
</dbReference>
<comment type="subcellular location">
    <subcellularLocation>
        <location evidence="1">Membrane</location>
        <topology evidence="1">Multi-pass membrane protein</topology>
    </subcellularLocation>
</comment>
<dbReference type="AlphaFoldDB" id="A0A6P8RNY6"/>
<keyword evidence="4 6" id="KW-1133">Transmembrane helix</keyword>
<dbReference type="PANTHER" id="PTHR31322">
    <property type="entry name" value="E3 UBIQUITIN-PROTEIN LIGASE TM129"/>
    <property type="match status" value="1"/>
</dbReference>
<keyword evidence="3 6" id="KW-0812">Transmembrane</keyword>
<name>A0A6P8RNY6_GEOSA</name>
<dbReference type="InterPro" id="IPR018801">
    <property type="entry name" value="TM129"/>
</dbReference>
<accession>A0A6P8RNY6</accession>
<dbReference type="CTD" id="92305"/>
<feature type="transmembrane region" description="Helical" evidence="6">
    <location>
        <begin position="60"/>
        <end position="79"/>
    </location>
</feature>
<reference evidence="8" key="1">
    <citation type="submission" date="2025-08" db="UniProtKB">
        <authorList>
            <consortium name="RefSeq"/>
        </authorList>
    </citation>
    <scope>IDENTIFICATION</scope>
</reference>
<evidence type="ECO:0000256" key="2">
    <source>
        <dbReference type="ARBA" id="ARBA00007332"/>
    </source>
</evidence>
<evidence type="ECO:0000313" key="8">
    <source>
        <dbReference type="RefSeq" id="XP_033807079.1"/>
    </source>
</evidence>
<keyword evidence="5 6" id="KW-0472">Membrane</keyword>
<sequence>MESPEATFTLAYVLFAVCFVFTPNEFRSAGLTVQSLFSAWLGTEDAAFLQYHIRRSTATILAHSLLPLGYYLGMCFAAAEKQLYYIHNATDGWKIFFVLALLLPTVTGLLAYYWSWNGWANHPLARTLSHHVLPQSSWRAVASSINTEFRRIDKFATGAPGARVIVTDTWVMKVSTYNVYIAQQQDIHLTVTASQQHEMSPDLNTPVQFITIRVASVNPHVKSFDISPTDCHSSPTDCQHTVLKSYLRKSQMLFGKNKFSYFIFKLRDLPTDFNWKLIS</sequence>
<dbReference type="GO" id="GO:0005783">
    <property type="term" value="C:endoplasmic reticulum"/>
    <property type="evidence" value="ECO:0007669"/>
    <property type="project" value="TreeGrafter"/>
</dbReference>
<organism evidence="7 8">
    <name type="scientific">Geotrypetes seraphini</name>
    <name type="common">Gaboon caecilian</name>
    <name type="synonym">Caecilia seraphini</name>
    <dbReference type="NCBI Taxonomy" id="260995"/>
    <lineage>
        <taxon>Eukaryota</taxon>
        <taxon>Metazoa</taxon>
        <taxon>Chordata</taxon>
        <taxon>Craniata</taxon>
        <taxon>Vertebrata</taxon>
        <taxon>Euteleostomi</taxon>
        <taxon>Amphibia</taxon>
        <taxon>Gymnophiona</taxon>
        <taxon>Geotrypetes</taxon>
    </lineage>
</organism>
<dbReference type="GO" id="GO:0061630">
    <property type="term" value="F:ubiquitin protein ligase activity"/>
    <property type="evidence" value="ECO:0007669"/>
    <property type="project" value="InterPro"/>
</dbReference>
<evidence type="ECO:0000256" key="4">
    <source>
        <dbReference type="ARBA" id="ARBA00022989"/>
    </source>
</evidence>
<feature type="transmembrane region" description="Helical" evidence="6">
    <location>
        <begin position="95"/>
        <end position="114"/>
    </location>
</feature>
<evidence type="ECO:0000256" key="6">
    <source>
        <dbReference type="SAM" id="Phobius"/>
    </source>
</evidence>
<dbReference type="GO" id="GO:0016020">
    <property type="term" value="C:membrane"/>
    <property type="evidence" value="ECO:0007669"/>
    <property type="project" value="UniProtKB-SubCell"/>
</dbReference>
<evidence type="ECO:0000256" key="5">
    <source>
        <dbReference type="ARBA" id="ARBA00023136"/>
    </source>
</evidence>
<proteinExistence type="inferred from homology"/>
<evidence type="ECO:0000256" key="1">
    <source>
        <dbReference type="ARBA" id="ARBA00004141"/>
    </source>
</evidence>
<keyword evidence="7" id="KW-1185">Reference proteome</keyword>
<dbReference type="PANTHER" id="PTHR31322:SF2">
    <property type="entry name" value="E3 UBIQUITIN-PROTEIN LIGASE TM129"/>
    <property type="match status" value="1"/>
</dbReference>
<dbReference type="GO" id="GO:0016567">
    <property type="term" value="P:protein ubiquitination"/>
    <property type="evidence" value="ECO:0007669"/>
    <property type="project" value="InterPro"/>
</dbReference>
<evidence type="ECO:0000313" key="7">
    <source>
        <dbReference type="Proteomes" id="UP000515159"/>
    </source>
</evidence>
<dbReference type="GeneID" id="117363437"/>
<evidence type="ECO:0000256" key="3">
    <source>
        <dbReference type="ARBA" id="ARBA00022692"/>
    </source>
</evidence>
<comment type="similarity">
    <text evidence="2">Belongs to the TMEM129 family.</text>
</comment>
<dbReference type="Proteomes" id="UP000515159">
    <property type="component" value="Chromosome 1"/>
</dbReference>
<gene>
    <name evidence="8" type="primary">TMEM129</name>
</gene>
<feature type="transmembrane region" description="Helical" evidence="6">
    <location>
        <begin position="6"/>
        <end position="22"/>
    </location>
</feature>